<protein>
    <recommendedName>
        <fullName evidence="4">Secreted protein</fullName>
    </recommendedName>
</protein>
<organism evidence="2 3">
    <name type="scientific">Ilyodon furcidens</name>
    <name type="common">goldbreast splitfin</name>
    <dbReference type="NCBI Taxonomy" id="33524"/>
    <lineage>
        <taxon>Eukaryota</taxon>
        <taxon>Metazoa</taxon>
        <taxon>Chordata</taxon>
        <taxon>Craniata</taxon>
        <taxon>Vertebrata</taxon>
        <taxon>Euteleostomi</taxon>
        <taxon>Actinopterygii</taxon>
        <taxon>Neopterygii</taxon>
        <taxon>Teleostei</taxon>
        <taxon>Neoteleostei</taxon>
        <taxon>Acanthomorphata</taxon>
        <taxon>Ovalentaria</taxon>
        <taxon>Atherinomorphae</taxon>
        <taxon>Cyprinodontiformes</taxon>
        <taxon>Goodeidae</taxon>
        <taxon>Ilyodon</taxon>
    </lineage>
</organism>
<evidence type="ECO:0008006" key="4">
    <source>
        <dbReference type="Google" id="ProtNLM"/>
    </source>
</evidence>
<gene>
    <name evidence="2" type="ORF">ILYODFUR_008615</name>
</gene>
<keyword evidence="1" id="KW-0732">Signal</keyword>
<feature type="signal peptide" evidence="1">
    <location>
        <begin position="1"/>
        <end position="19"/>
    </location>
</feature>
<keyword evidence="3" id="KW-1185">Reference proteome</keyword>
<feature type="chain" id="PRO_5046317696" description="Secreted protein" evidence="1">
    <location>
        <begin position="20"/>
        <end position="117"/>
    </location>
</feature>
<sequence length="117" mass="12716">MHLVIKDLFILGLFTRVESSVVACTLKQLVSKTCNINGSETVVIKKLSICMVEELPALLPYSKEALGANLVKGCFCLFASSHCVCVTVRLIAYTKMHLGMSVSGCVSMCWIGDLSRV</sequence>
<evidence type="ECO:0000256" key="1">
    <source>
        <dbReference type="SAM" id="SignalP"/>
    </source>
</evidence>
<name>A0ABV0UEF2_9TELE</name>
<evidence type="ECO:0000313" key="2">
    <source>
        <dbReference type="EMBL" id="MEQ2243604.1"/>
    </source>
</evidence>
<dbReference type="Proteomes" id="UP001482620">
    <property type="component" value="Unassembled WGS sequence"/>
</dbReference>
<dbReference type="EMBL" id="JAHRIQ010070097">
    <property type="protein sequence ID" value="MEQ2243604.1"/>
    <property type="molecule type" value="Genomic_DNA"/>
</dbReference>
<comment type="caution">
    <text evidence="2">The sequence shown here is derived from an EMBL/GenBank/DDBJ whole genome shotgun (WGS) entry which is preliminary data.</text>
</comment>
<accession>A0ABV0UEF2</accession>
<reference evidence="2 3" key="1">
    <citation type="submission" date="2021-06" db="EMBL/GenBank/DDBJ databases">
        <authorList>
            <person name="Palmer J.M."/>
        </authorList>
    </citation>
    <scope>NUCLEOTIDE SEQUENCE [LARGE SCALE GENOMIC DNA]</scope>
    <source>
        <strain evidence="3">if_2019</strain>
        <tissue evidence="2">Muscle</tissue>
    </source>
</reference>
<proteinExistence type="predicted"/>
<evidence type="ECO:0000313" key="3">
    <source>
        <dbReference type="Proteomes" id="UP001482620"/>
    </source>
</evidence>